<name>A0A2G2VQP5_CAPBA</name>
<proteinExistence type="inferred from homology"/>
<evidence type="ECO:0000313" key="15">
    <source>
        <dbReference type="Proteomes" id="UP000224567"/>
    </source>
</evidence>
<keyword evidence="11" id="KW-0472">Membrane</keyword>
<dbReference type="InterPro" id="IPR038005">
    <property type="entry name" value="RX-like_CC"/>
</dbReference>
<dbReference type="FunFam" id="3.40.50.300:FF:001091">
    <property type="entry name" value="Probable disease resistance protein At1g61300"/>
    <property type="match status" value="1"/>
</dbReference>
<evidence type="ECO:0000256" key="8">
    <source>
        <dbReference type="ARBA" id="ARBA00022821"/>
    </source>
</evidence>
<feature type="domain" description="NB-ARC" evidence="12">
    <location>
        <begin position="167"/>
        <end position="322"/>
    </location>
</feature>
<dbReference type="Gene3D" id="1.10.8.430">
    <property type="entry name" value="Helical domain of apoptotic protease-activating factors"/>
    <property type="match status" value="1"/>
</dbReference>
<dbReference type="Gene3D" id="1.10.10.10">
    <property type="entry name" value="Winged helix-like DNA-binding domain superfamily/Winged helix DNA-binding domain"/>
    <property type="match status" value="1"/>
</dbReference>
<dbReference type="GO" id="GO:0051607">
    <property type="term" value="P:defense response to virus"/>
    <property type="evidence" value="ECO:0007669"/>
    <property type="project" value="UniProtKB-ARBA"/>
</dbReference>
<comment type="subcellular location">
    <subcellularLocation>
        <location evidence="2">Cytoplasm</location>
    </subcellularLocation>
    <subcellularLocation>
        <location evidence="1">Membrane</location>
        <topology evidence="1">Peripheral membrane protein</topology>
    </subcellularLocation>
</comment>
<reference evidence="14 15" key="1">
    <citation type="journal article" date="2017" name="Genome Biol.">
        <title>New reference genome sequences of hot pepper reveal the massive evolution of plant disease-resistance genes by retroduplication.</title>
        <authorList>
            <person name="Kim S."/>
            <person name="Park J."/>
            <person name="Yeom S.I."/>
            <person name="Kim Y.M."/>
            <person name="Seo E."/>
            <person name="Kim K.T."/>
            <person name="Kim M.S."/>
            <person name="Lee J.M."/>
            <person name="Cheong K."/>
            <person name="Shin H.S."/>
            <person name="Kim S.B."/>
            <person name="Han K."/>
            <person name="Lee J."/>
            <person name="Park M."/>
            <person name="Lee H.A."/>
            <person name="Lee H.Y."/>
            <person name="Lee Y."/>
            <person name="Oh S."/>
            <person name="Lee J.H."/>
            <person name="Choi E."/>
            <person name="Choi E."/>
            <person name="Lee S.E."/>
            <person name="Jeon J."/>
            <person name="Kim H."/>
            <person name="Choi G."/>
            <person name="Song H."/>
            <person name="Lee J."/>
            <person name="Lee S.C."/>
            <person name="Kwon J.K."/>
            <person name="Lee H.Y."/>
            <person name="Koo N."/>
            <person name="Hong Y."/>
            <person name="Kim R.W."/>
            <person name="Kang W.H."/>
            <person name="Huh J.H."/>
            <person name="Kang B.C."/>
            <person name="Yang T.J."/>
            <person name="Lee Y.H."/>
            <person name="Bennetzen J.L."/>
            <person name="Choi D."/>
        </authorList>
    </citation>
    <scope>NUCLEOTIDE SEQUENCE [LARGE SCALE GENOMIC DNA]</scope>
    <source>
        <strain evidence="15">cv. PBC81</strain>
    </source>
</reference>
<evidence type="ECO:0000313" key="14">
    <source>
        <dbReference type="EMBL" id="PHT35298.1"/>
    </source>
</evidence>
<keyword evidence="4" id="KW-0963">Cytoplasm</keyword>
<gene>
    <name evidence="14" type="ORF">CQW23_27098</name>
</gene>
<evidence type="ECO:0000259" key="12">
    <source>
        <dbReference type="Pfam" id="PF00931"/>
    </source>
</evidence>
<organism evidence="14 15">
    <name type="scientific">Capsicum baccatum</name>
    <name type="common">Peruvian pepper</name>
    <dbReference type="NCBI Taxonomy" id="33114"/>
    <lineage>
        <taxon>Eukaryota</taxon>
        <taxon>Viridiplantae</taxon>
        <taxon>Streptophyta</taxon>
        <taxon>Embryophyta</taxon>
        <taxon>Tracheophyta</taxon>
        <taxon>Spermatophyta</taxon>
        <taxon>Magnoliopsida</taxon>
        <taxon>eudicotyledons</taxon>
        <taxon>Gunneridae</taxon>
        <taxon>Pentapetalae</taxon>
        <taxon>asterids</taxon>
        <taxon>lamiids</taxon>
        <taxon>Solanales</taxon>
        <taxon>Solanaceae</taxon>
        <taxon>Solanoideae</taxon>
        <taxon>Capsiceae</taxon>
        <taxon>Capsicum</taxon>
    </lineage>
</organism>
<dbReference type="Pfam" id="PF00931">
    <property type="entry name" value="NB-ARC"/>
    <property type="match status" value="1"/>
</dbReference>
<dbReference type="GO" id="GO:0043531">
    <property type="term" value="F:ADP binding"/>
    <property type="evidence" value="ECO:0007669"/>
    <property type="project" value="InterPro"/>
</dbReference>
<evidence type="ECO:0000256" key="2">
    <source>
        <dbReference type="ARBA" id="ARBA00004496"/>
    </source>
</evidence>
<evidence type="ECO:0000256" key="6">
    <source>
        <dbReference type="ARBA" id="ARBA00022737"/>
    </source>
</evidence>
<evidence type="ECO:0000259" key="13">
    <source>
        <dbReference type="Pfam" id="PF23559"/>
    </source>
</evidence>
<evidence type="ECO:0000256" key="4">
    <source>
        <dbReference type="ARBA" id="ARBA00022490"/>
    </source>
</evidence>
<dbReference type="SUPFAM" id="SSF52540">
    <property type="entry name" value="P-loop containing nucleoside triphosphate hydrolases"/>
    <property type="match status" value="1"/>
</dbReference>
<dbReference type="FunFam" id="1.10.10.10:FF:000322">
    <property type="entry name" value="Probable disease resistance protein At1g63360"/>
    <property type="match status" value="1"/>
</dbReference>
<dbReference type="GO" id="GO:0016020">
    <property type="term" value="C:membrane"/>
    <property type="evidence" value="ECO:0007669"/>
    <property type="project" value="UniProtKB-SubCell"/>
</dbReference>
<evidence type="ECO:0000256" key="3">
    <source>
        <dbReference type="ARBA" id="ARBA00008894"/>
    </source>
</evidence>
<keyword evidence="6" id="KW-0677">Repeat</keyword>
<dbReference type="PRINTS" id="PR00364">
    <property type="entry name" value="DISEASERSIST"/>
</dbReference>
<dbReference type="InterPro" id="IPR027417">
    <property type="entry name" value="P-loop_NTPase"/>
</dbReference>
<dbReference type="PANTHER" id="PTHR23155">
    <property type="entry name" value="DISEASE RESISTANCE PROTEIN RP"/>
    <property type="match status" value="1"/>
</dbReference>
<keyword evidence="15" id="KW-1185">Reference proteome</keyword>
<dbReference type="CDD" id="cd14798">
    <property type="entry name" value="RX-CC_like"/>
    <property type="match status" value="1"/>
</dbReference>
<keyword evidence="8" id="KW-0611">Plant defense</keyword>
<dbReference type="GO" id="GO:0005524">
    <property type="term" value="F:ATP binding"/>
    <property type="evidence" value="ECO:0007669"/>
    <property type="project" value="UniProtKB-KW"/>
</dbReference>
<evidence type="ECO:0000256" key="1">
    <source>
        <dbReference type="ARBA" id="ARBA00004170"/>
    </source>
</evidence>
<feature type="domain" description="Disease resistance protein winged helix" evidence="13">
    <location>
        <begin position="405"/>
        <end position="474"/>
    </location>
</feature>
<dbReference type="GO" id="GO:0098542">
    <property type="term" value="P:defense response to other organism"/>
    <property type="evidence" value="ECO:0007669"/>
    <property type="project" value="TreeGrafter"/>
</dbReference>
<sequence>MVYASVASLMRTIESLLTSNSPMQYLRDHREFCSLHEKVSSLEVFLKNFEKNNVTGEMTDLEVQIREVANSIEQTIQLRVTEVVLANDENLRDKAHERLLDSLQQVAEDIDHIWKESTKIQDKGKQVSKESLVQCLSRTNDNPNVKNNMVGRHDQRKRLVDLTRSYSGEPKVIPIVGIGGIGKTTLAKEVYNDACIRSHFDVCAWATVSQQHNVKEILLSLLRSTKCDTFDIDDEAELADMLQKSLKGKRYLIVMDDIWSKEVWDDIRQCFPSQNNGSQILLTTRNKEVACYADTENLSLQMGFMDQDESWNLFKSTAFTNESLSSEFETIGKQIAKKCHGLPLTIVVVAGLLKSKRTIEDWENVTKDVKSFVTNDPDDQCSHVLGLSYNHLTSDLKTCLLYFGIFSEDTEMPVKYLMRLWIAEGFLNLKNDLEGEAEKCLQELINKCLVLVSKKSRDETKIKSCKVHDLIYDMCLRQVQRGNLFIMNDILFAKSDEKKAQIHDFVFDCDPNHVTSDCQSLSGHKCIHLSSGLMRKFIIYPMVLLGPFSPLNIFS</sequence>
<protein>
    <submittedName>
        <fullName evidence="14">Uncharacterized protein</fullName>
    </submittedName>
</protein>
<keyword evidence="5" id="KW-0433">Leucine-rich repeat</keyword>
<dbReference type="InterPro" id="IPR058922">
    <property type="entry name" value="WHD_DRP"/>
</dbReference>
<evidence type="ECO:0000256" key="10">
    <source>
        <dbReference type="ARBA" id="ARBA00023054"/>
    </source>
</evidence>
<dbReference type="Proteomes" id="UP000224567">
    <property type="component" value="Unassembled WGS sequence"/>
</dbReference>
<keyword evidence="10" id="KW-0175">Coiled coil</keyword>
<dbReference type="InterPro" id="IPR042197">
    <property type="entry name" value="Apaf_helical"/>
</dbReference>
<dbReference type="InterPro" id="IPR044974">
    <property type="entry name" value="Disease_R_plants"/>
</dbReference>
<evidence type="ECO:0000256" key="7">
    <source>
        <dbReference type="ARBA" id="ARBA00022741"/>
    </source>
</evidence>
<dbReference type="Gene3D" id="3.40.50.300">
    <property type="entry name" value="P-loop containing nucleotide triphosphate hydrolases"/>
    <property type="match status" value="1"/>
</dbReference>
<evidence type="ECO:0000256" key="9">
    <source>
        <dbReference type="ARBA" id="ARBA00022840"/>
    </source>
</evidence>
<keyword evidence="9" id="KW-0067">ATP-binding</keyword>
<accession>A0A2G2VQP5</accession>
<dbReference type="InterPro" id="IPR002182">
    <property type="entry name" value="NB-ARC"/>
</dbReference>
<dbReference type="EMBL" id="MLFT02000011">
    <property type="protein sequence ID" value="PHT35298.1"/>
    <property type="molecule type" value="Genomic_DNA"/>
</dbReference>
<keyword evidence="7" id="KW-0547">Nucleotide-binding</keyword>
<dbReference type="Gene3D" id="1.20.5.4130">
    <property type="match status" value="1"/>
</dbReference>
<dbReference type="FunFam" id="1.10.8.430:FF:000003">
    <property type="entry name" value="Probable disease resistance protein At5g66910"/>
    <property type="match status" value="1"/>
</dbReference>
<comment type="caution">
    <text evidence="14">The sequence shown here is derived from an EMBL/GenBank/DDBJ whole genome shotgun (WGS) entry which is preliminary data.</text>
</comment>
<dbReference type="OrthoDB" id="1291908at2759"/>
<dbReference type="InterPro" id="IPR036388">
    <property type="entry name" value="WH-like_DNA-bd_sf"/>
</dbReference>
<dbReference type="PANTHER" id="PTHR23155:SF1152">
    <property type="entry name" value="AAA+ ATPASE DOMAIN-CONTAINING PROTEIN"/>
    <property type="match status" value="1"/>
</dbReference>
<dbReference type="GO" id="GO:0005737">
    <property type="term" value="C:cytoplasm"/>
    <property type="evidence" value="ECO:0007669"/>
    <property type="project" value="UniProtKB-SubCell"/>
</dbReference>
<reference evidence="15" key="2">
    <citation type="journal article" date="2017" name="J. Anim. Genet.">
        <title>Multiple reference genome sequences of hot pepper reveal the massive evolution of plant disease resistance genes by retroduplication.</title>
        <authorList>
            <person name="Kim S."/>
            <person name="Park J."/>
            <person name="Yeom S.-I."/>
            <person name="Kim Y.-M."/>
            <person name="Seo E."/>
            <person name="Kim K.-T."/>
            <person name="Kim M.-S."/>
            <person name="Lee J.M."/>
            <person name="Cheong K."/>
            <person name="Shin H.-S."/>
            <person name="Kim S.-B."/>
            <person name="Han K."/>
            <person name="Lee J."/>
            <person name="Park M."/>
            <person name="Lee H.-A."/>
            <person name="Lee H.-Y."/>
            <person name="Lee Y."/>
            <person name="Oh S."/>
            <person name="Lee J.H."/>
            <person name="Choi E."/>
            <person name="Choi E."/>
            <person name="Lee S.E."/>
            <person name="Jeon J."/>
            <person name="Kim H."/>
            <person name="Choi G."/>
            <person name="Song H."/>
            <person name="Lee J."/>
            <person name="Lee S.-C."/>
            <person name="Kwon J.-K."/>
            <person name="Lee H.-Y."/>
            <person name="Koo N."/>
            <person name="Hong Y."/>
            <person name="Kim R.W."/>
            <person name="Kang W.-H."/>
            <person name="Huh J.H."/>
            <person name="Kang B.-C."/>
            <person name="Yang T.-J."/>
            <person name="Lee Y.-H."/>
            <person name="Bennetzen J.L."/>
            <person name="Choi D."/>
        </authorList>
    </citation>
    <scope>NUCLEOTIDE SEQUENCE [LARGE SCALE GENOMIC DNA]</scope>
    <source>
        <strain evidence="15">cv. PBC81</strain>
    </source>
</reference>
<comment type="similarity">
    <text evidence="3">Belongs to the disease resistance NB-LRR family.</text>
</comment>
<dbReference type="Pfam" id="PF23559">
    <property type="entry name" value="WHD_DRP"/>
    <property type="match status" value="1"/>
</dbReference>
<evidence type="ECO:0000256" key="5">
    <source>
        <dbReference type="ARBA" id="ARBA00022614"/>
    </source>
</evidence>
<dbReference type="AlphaFoldDB" id="A0A2G2VQP5"/>
<evidence type="ECO:0000256" key="11">
    <source>
        <dbReference type="ARBA" id="ARBA00023136"/>
    </source>
</evidence>